<evidence type="ECO:0000256" key="3">
    <source>
        <dbReference type="ARBA" id="ARBA00022519"/>
    </source>
</evidence>
<feature type="transmembrane region" description="Helical" evidence="8">
    <location>
        <begin position="251"/>
        <end position="269"/>
    </location>
</feature>
<proteinExistence type="predicted"/>
<evidence type="ECO:0000256" key="8">
    <source>
        <dbReference type="SAM" id="Phobius"/>
    </source>
</evidence>
<dbReference type="RefSeq" id="WP_219004542.1">
    <property type="nucleotide sequence ID" value="NZ_CP079194.1"/>
</dbReference>
<feature type="transmembrane region" description="Helical" evidence="8">
    <location>
        <begin position="281"/>
        <end position="305"/>
    </location>
</feature>
<dbReference type="AlphaFoldDB" id="A0A8F6U0C1"/>
<evidence type="ECO:0000256" key="6">
    <source>
        <dbReference type="ARBA" id="ARBA00023136"/>
    </source>
</evidence>
<feature type="transmembrane region" description="Helical" evidence="8">
    <location>
        <begin position="325"/>
        <end position="358"/>
    </location>
</feature>
<feature type="transmembrane region" description="Helical" evidence="8">
    <location>
        <begin position="66"/>
        <end position="86"/>
    </location>
</feature>
<feature type="transmembrane region" description="Helical" evidence="8">
    <location>
        <begin position="413"/>
        <end position="433"/>
    </location>
</feature>
<keyword evidence="7" id="KW-0813">Transport</keyword>
<evidence type="ECO:0000256" key="5">
    <source>
        <dbReference type="ARBA" id="ARBA00022989"/>
    </source>
</evidence>
<dbReference type="PANTHER" id="PTHR33362:SF7">
    <property type="entry name" value="SLL1103 PROTEIN"/>
    <property type="match status" value="1"/>
</dbReference>
<dbReference type="InterPro" id="IPR004681">
    <property type="entry name" value="TRAP_DctM"/>
</dbReference>
<keyword evidence="2" id="KW-1003">Cell membrane</keyword>
<feature type="transmembrane region" description="Helical" evidence="8">
    <location>
        <begin position="33"/>
        <end position="54"/>
    </location>
</feature>
<keyword evidence="3 7" id="KW-0997">Cell inner membrane</keyword>
<dbReference type="Pfam" id="PF06808">
    <property type="entry name" value="DctM"/>
    <property type="match status" value="1"/>
</dbReference>
<feature type="transmembrane region" description="Helical" evidence="8">
    <location>
        <begin position="106"/>
        <end position="135"/>
    </location>
</feature>
<gene>
    <name evidence="10" type="ORF">KYE46_07280</name>
</gene>
<feature type="transmembrane region" description="Helical" evidence="8">
    <location>
        <begin position="224"/>
        <end position="245"/>
    </location>
</feature>
<evidence type="ECO:0000256" key="1">
    <source>
        <dbReference type="ARBA" id="ARBA00004429"/>
    </source>
</evidence>
<comment type="function">
    <text evidence="7">Part of the tripartite ATP-independent periplasmic (TRAP) transport system.</text>
</comment>
<name>A0A8F6U0C1_9RHOB</name>
<feature type="transmembrane region" description="Helical" evidence="8">
    <location>
        <begin position="370"/>
        <end position="393"/>
    </location>
</feature>
<sequence length="455" mass="48474">METEFLAIVMLGILALGVFSGFPVALVLTATGFLAFVGAVWMGVTDFNHLGLIYLRVRGILTNEGVQFTTVPLLIFLGLVLNASGISSTLFRTLGQALRWLPGHYAIATLLIGLILAPAAGVIGASVVTVALVAYAPMLRAGYSASVAGSAVAASGALGVVFPPAVLLFFVANVFQLRISLMYLALVIPVLILVYFFSVYFAVTLKGRIDISLSDDVKPTLRDVVSSIMAIAVIAAIPLSIMGGIATLSEAAGVGVFGALLVMVVRGRMTFNRLNKTIVQAASMTAMVFFIVVGASIFSLSFNLLEGGQLLLAWINGFDLGRWATLGMLLGVILVLGFVFDWIEILLVFLPIFLPLFAQLDFSDHVGSEYFSQVWLAGLIALALQTSFLTPPFGYALFFAKMAAPPSVNLADIYRGAGPLVVIEVALIALLAWRPELITWLPQLVLLRSNSPLIN</sequence>
<dbReference type="EMBL" id="CP079194">
    <property type="protein sequence ID" value="QXT41011.1"/>
    <property type="molecule type" value="Genomic_DNA"/>
</dbReference>
<evidence type="ECO:0000256" key="2">
    <source>
        <dbReference type="ARBA" id="ARBA00022475"/>
    </source>
</evidence>
<keyword evidence="5 8" id="KW-1133">Transmembrane helix</keyword>
<protein>
    <submittedName>
        <fullName evidence="10">TRAP transporter large permease subunit</fullName>
    </submittedName>
</protein>
<evidence type="ECO:0000256" key="4">
    <source>
        <dbReference type="ARBA" id="ARBA00022692"/>
    </source>
</evidence>
<keyword evidence="4 8" id="KW-0812">Transmembrane</keyword>
<feature type="transmembrane region" description="Helical" evidence="8">
    <location>
        <begin position="181"/>
        <end position="203"/>
    </location>
</feature>
<dbReference type="InterPro" id="IPR010656">
    <property type="entry name" value="DctM"/>
</dbReference>
<organism evidence="10 11">
    <name type="scientific">Gymnodinialimonas ceratoperidinii</name>
    <dbReference type="NCBI Taxonomy" id="2856823"/>
    <lineage>
        <taxon>Bacteria</taxon>
        <taxon>Pseudomonadati</taxon>
        <taxon>Pseudomonadota</taxon>
        <taxon>Alphaproteobacteria</taxon>
        <taxon>Rhodobacterales</taxon>
        <taxon>Paracoccaceae</taxon>
        <taxon>Gymnodinialimonas</taxon>
    </lineage>
</organism>
<evidence type="ECO:0000313" key="11">
    <source>
        <dbReference type="Proteomes" id="UP000825009"/>
    </source>
</evidence>
<evidence type="ECO:0000313" key="10">
    <source>
        <dbReference type="EMBL" id="QXT41011.1"/>
    </source>
</evidence>
<feature type="transmembrane region" description="Helical" evidence="8">
    <location>
        <begin position="147"/>
        <end position="175"/>
    </location>
</feature>
<reference evidence="10 11" key="1">
    <citation type="submission" date="2021-07" db="EMBL/GenBank/DDBJ databases">
        <title>A novel Jannaschia species isolated from marine dinoflagellate Ceratoperidinium margalefii.</title>
        <authorList>
            <person name="Jiang Y."/>
            <person name="Li Z."/>
        </authorList>
    </citation>
    <scope>NUCLEOTIDE SEQUENCE [LARGE SCALE GENOMIC DNA]</scope>
    <source>
        <strain evidence="10 11">J12C1-MA-4</strain>
    </source>
</reference>
<feature type="domain" description="TRAP C4-dicarboxylate transport system permease DctM subunit" evidence="9">
    <location>
        <begin position="9"/>
        <end position="437"/>
    </location>
</feature>
<keyword evidence="11" id="KW-1185">Reference proteome</keyword>
<evidence type="ECO:0000259" key="9">
    <source>
        <dbReference type="Pfam" id="PF06808"/>
    </source>
</evidence>
<dbReference type="GO" id="GO:0005886">
    <property type="term" value="C:plasma membrane"/>
    <property type="evidence" value="ECO:0007669"/>
    <property type="project" value="UniProtKB-SubCell"/>
</dbReference>
<dbReference type="KEGG" id="gce:KYE46_07280"/>
<keyword evidence="6 8" id="KW-0472">Membrane</keyword>
<accession>A0A8F6U0C1</accession>
<evidence type="ECO:0000256" key="7">
    <source>
        <dbReference type="RuleBase" id="RU369079"/>
    </source>
</evidence>
<feature type="transmembrane region" description="Helical" evidence="8">
    <location>
        <begin position="5"/>
        <end position="27"/>
    </location>
</feature>
<dbReference type="Proteomes" id="UP000825009">
    <property type="component" value="Chromosome"/>
</dbReference>
<dbReference type="PANTHER" id="PTHR33362">
    <property type="entry name" value="SIALIC ACID TRAP TRANSPORTER PERMEASE PROTEIN SIAT-RELATED"/>
    <property type="match status" value="1"/>
</dbReference>
<dbReference type="GO" id="GO:0022857">
    <property type="term" value="F:transmembrane transporter activity"/>
    <property type="evidence" value="ECO:0007669"/>
    <property type="project" value="UniProtKB-UniRule"/>
</dbReference>
<comment type="subcellular location">
    <subcellularLocation>
        <location evidence="1 7">Cell inner membrane</location>
        <topology evidence="1 7">Multi-pass membrane protein</topology>
    </subcellularLocation>
</comment>